<keyword evidence="1" id="KW-0479">Metal-binding</keyword>
<reference evidence="7" key="1">
    <citation type="journal article" date="2019" name="Int. J. Syst. Evol. Microbiol.">
        <title>The Global Catalogue of Microorganisms (GCM) 10K type strain sequencing project: providing services to taxonomists for standard genome sequencing and annotation.</title>
        <authorList>
            <consortium name="The Broad Institute Genomics Platform"/>
            <consortium name="The Broad Institute Genome Sequencing Center for Infectious Disease"/>
            <person name="Wu L."/>
            <person name="Ma J."/>
        </authorList>
    </citation>
    <scope>NUCLEOTIDE SEQUENCE [LARGE SCALE GENOMIC DNA]</scope>
    <source>
        <strain evidence="7">LMG 29247</strain>
    </source>
</reference>
<name>A0ABW4KYJ0_9BURK</name>
<comment type="caution">
    <text evidence="6">The sequence shown here is derived from an EMBL/GenBank/DDBJ whole genome shotgun (WGS) entry which is preliminary data.</text>
</comment>
<proteinExistence type="inferred from homology"/>
<dbReference type="InterPro" id="IPR050884">
    <property type="entry name" value="CNP_phosphodiesterase-III"/>
</dbReference>
<dbReference type="InterPro" id="IPR029052">
    <property type="entry name" value="Metallo-depent_PP-like"/>
</dbReference>
<evidence type="ECO:0000256" key="4">
    <source>
        <dbReference type="ARBA" id="ARBA00025742"/>
    </source>
</evidence>
<keyword evidence="7" id="KW-1185">Reference proteome</keyword>
<dbReference type="EMBL" id="JBHUEJ010000024">
    <property type="protein sequence ID" value="MFD1711373.1"/>
    <property type="molecule type" value="Genomic_DNA"/>
</dbReference>
<protein>
    <submittedName>
        <fullName evidence="6">Metallophosphoesterase</fullName>
    </submittedName>
</protein>
<dbReference type="RefSeq" id="WP_187265723.1">
    <property type="nucleotide sequence ID" value="NZ_JBHUEJ010000024.1"/>
</dbReference>
<evidence type="ECO:0000256" key="1">
    <source>
        <dbReference type="ARBA" id="ARBA00022723"/>
    </source>
</evidence>
<evidence type="ECO:0000256" key="2">
    <source>
        <dbReference type="ARBA" id="ARBA00022801"/>
    </source>
</evidence>
<keyword evidence="3" id="KW-0408">Iron</keyword>
<sequence length="274" mass="29645">MLIAHITDPHLGLDTRFLPGHPGPQEALRRALSHVRKLDPAPEVLLITGDLADSGAESDYDTLRTVLADTLPSPADGGPRVWAVLGNHDDRAAARRILGEMLDPAADAPEGLICLHTQHGGLHFIGLDTVVPRRPHGELDDTQLNWLARQLQACAGEPVVIFMHHPPLVSGMEVMDRCGLLRGREQLGALVRAHGNVQLIAAGHLHRPVVGLLGGAPVLVEPSCSHQLELDLRTHGQLAVRLEPPKVGLYRWTPEDGLACHFSHVHAYPGPFVI</sequence>
<dbReference type="Proteomes" id="UP001597304">
    <property type="component" value="Unassembled WGS sequence"/>
</dbReference>
<organism evidence="6 7">
    <name type="scientific">Ottowia flava</name>
    <dbReference type="NCBI Taxonomy" id="2675430"/>
    <lineage>
        <taxon>Bacteria</taxon>
        <taxon>Pseudomonadati</taxon>
        <taxon>Pseudomonadota</taxon>
        <taxon>Betaproteobacteria</taxon>
        <taxon>Burkholderiales</taxon>
        <taxon>Comamonadaceae</taxon>
        <taxon>Ottowia</taxon>
    </lineage>
</organism>
<evidence type="ECO:0000256" key="3">
    <source>
        <dbReference type="ARBA" id="ARBA00023004"/>
    </source>
</evidence>
<dbReference type="Gene3D" id="3.60.21.10">
    <property type="match status" value="1"/>
</dbReference>
<dbReference type="Pfam" id="PF00149">
    <property type="entry name" value="Metallophos"/>
    <property type="match status" value="1"/>
</dbReference>
<evidence type="ECO:0000313" key="6">
    <source>
        <dbReference type="EMBL" id="MFD1711373.1"/>
    </source>
</evidence>
<dbReference type="InterPro" id="IPR004843">
    <property type="entry name" value="Calcineurin-like_PHP"/>
</dbReference>
<dbReference type="PANTHER" id="PTHR42988:SF2">
    <property type="entry name" value="CYCLIC NUCLEOTIDE PHOSPHODIESTERASE CBUA0032-RELATED"/>
    <property type="match status" value="1"/>
</dbReference>
<keyword evidence="2" id="KW-0378">Hydrolase</keyword>
<accession>A0ABW4KYJ0</accession>
<dbReference type="SUPFAM" id="SSF56300">
    <property type="entry name" value="Metallo-dependent phosphatases"/>
    <property type="match status" value="1"/>
</dbReference>
<comment type="similarity">
    <text evidence="4">Belongs to the cyclic nucleotide phosphodiesterase class-III family.</text>
</comment>
<feature type="domain" description="Calcineurin-like phosphoesterase" evidence="5">
    <location>
        <begin position="1"/>
        <end position="208"/>
    </location>
</feature>
<gene>
    <name evidence="6" type="ORF">ACFSF0_12200</name>
</gene>
<evidence type="ECO:0000313" key="7">
    <source>
        <dbReference type="Proteomes" id="UP001597304"/>
    </source>
</evidence>
<evidence type="ECO:0000259" key="5">
    <source>
        <dbReference type="Pfam" id="PF00149"/>
    </source>
</evidence>
<dbReference type="PANTHER" id="PTHR42988">
    <property type="entry name" value="PHOSPHOHYDROLASE"/>
    <property type="match status" value="1"/>
</dbReference>